<proteinExistence type="predicted"/>
<protein>
    <submittedName>
        <fullName evidence="2">Uncharacterized protein</fullName>
    </submittedName>
</protein>
<accession>A0A2P6S8F7</accession>
<reference evidence="2 3" key="1">
    <citation type="journal article" date="2018" name="Nat. Genet.">
        <title>The Rosa genome provides new insights in the design of modern roses.</title>
        <authorList>
            <person name="Bendahmane M."/>
        </authorList>
    </citation>
    <scope>NUCLEOTIDE SEQUENCE [LARGE SCALE GENOMIC DNA]</scope>
    <source>
        <strain evidence="3">cv. Old Blush</strain>
    </source>
</reference>
<keyword evidence="1" id="KW-0472">Membrane</keyword>
<keyword evidence="1" id="KW-0812">Transmembrane</keyword>
<gene>
    <name evidence="2" type="ORF">RchiOBHm_Chr1g0319561</name>
</gene>
<dbReference type="Gramene" id="PRQ54980">
    <property type="protein sequence ID" value="PRQ54980"/>
    <property type="gene ID" value="RchiOBHm_Chr1g0319561"/>
</dbReference>
<organism evidence="2 3">
    <name type="scientific">Rosa chinensis</name>
    <name type="common">China rose</name>
    <dbReference type="NCBI Taxonomy" id="74649"/>
    <lineage>
        <taxon>Eukaryota</taxon>
        <taxon>Viridiplantae</taxon>
        <taxon>Streptophyta</taxon>
        <taxon>Embryophyta</taxon>
        <taxon>Tracheophyta</taxon>
        <taxon>Spermatophyta</taxon>
        <taxon>Magnoliopsida</taxon>
        <taxon>eudicotyledons</taxon>
        <taxon>Gunneridae</taxon>
        <taxon>Pentapetalae</taxon>
        <taxon>rosids</taxon>
        <taxon>fabids</taxon>
        <taxon>Rosales</taxon>
        <taxon>Rosaceae</taxon>
        <taxon>Rosoideae</taxon>
        <taxon>Rosoideae incertae sedis</taxon>
        <taxon>Rosa</taxon>
    </lineage>
</organism>
<sequence length="154" mass="17568">MFRLAARPCDVIAARVFLWAFYFLFLFYCFVLVINPYSIPVGRVGLFALVCTLSALSALERRQVFIKWAQPPSGKMKQSVFKSSGRKHGRKADFIVLWLHMSFIFPICHYCEANGVAQLSSMSTLASWCMFEYIRLVGVPVIIRDILSLQLFGV</sequence>
<dbReference type="AlphaFoldDB" id="A0A2P6S8F7"/>
<keyword evidence="3" id="KW-1185">Reference proteome</keyword>
<feature type="transmembrane region" description="Helical" evidence="1">
    <location>
        <begin position="40"/>
        <end position="59"/>
    </location>
</feature>
<dbReference type="Proteomes" id="UP000238479">
    <property type="component" value="Chromosome 1"/>
</dbReference>
<evidence type="ECO:0000313" key="2">
    <source>
        <dbReference type="EMBL" id="PRQ54980.1"/>
    </source>
</evidence>
<feature type="transmembrane region" description="Helical" evidence="1">
    <location>
        <begin position="12"/>
        <end position="34"/>
    </location>
</feature>
<evidence type="ECO:0000313" key="3">
    <source>
        <dbReference type="Proteomes" id="UP000238479"/>
    </source>
</evidence>
<dbReference type="EMBL" id="PDCK01000039">
    <property type="protein sequence ID" value="PRQ54980.1"/>
    <property type="molecule type" value="Genomic_DNA"/>
</dbReference>
<name>A0A2P6S8F7_ROSCH</name>
<comment type="caution">
    <text evidence="2">The sequence shown here is derived from an EMBL/GenBank/DDBJ whole genome shotgun (WGS) entry which is preliminary data.</text>
</comment>
<keyword evidence="1" id="KW-1133">Transmembrane helix</keyword>
<evidence type="ECO:0000256" key="1">
    <source>
        <dbReference type="SAM" id="Phobius"/>
    </source>
</evidence>